<gene>
    <name evidence="2" type="ORF">AB6A40_003771</name>
</gene>
<proteinExistence type="predicted"/>
<keyword evidence="3" id="KW-1185">Reference proteome</keyword>
<dbReference type="PANTHER" id="PTHR31967:SF20">
    <property type="entry name" value="GROUND-LIKE DOMAIN-CONTAINING PROTEIN"/>
    <property type="match status" value="1"/>
</dbReference>
<organism evidence="2 3">
    <name type="scientific">Gnathostoma spinigerum</name>
    <dbReference type="NCBI Taxonomy" id="75299"/>
    <lineage>
        <taxon>Eukaryota</taxon>
        <taxon>Metazoa</taxon>
        <taxon>Ecdysozoa</taxon>
        <taxon>Nematoda</taxon>
        <taxon>Chromadorea</taxon>
        <taxon>Rhabditida</taxon>
        <taxon>Spirurina</taxon>
        <taxon>Gnathostomatomorpha</taxon>
        <taxon>Gnathostomatoidea</taxon>
        <taxon>Gnathostomatidae</taxon>
        <taxon>Gnathostoma</taxon>
    </lineage>
</organism>
<feature type="domain" description="Ground-like" evidence="1">
    <location>
        <begin position="1"/>
        <end position="83"/>
    </location>
</feature>
<accession>A0ABD6EKG1</accession>
<dbReference type="InterPro" id="IPR007284">
    <property type="entry name" value="Ground-like_dom"/>
</dbReference>
<dbReference type="EMBL" id="JBGFUD010002037">
    <property type="protein sequence ID" value="MFH4977062.1"/>
    <property type="molecule type" value="Genomic_DNA"/>
</dbReference>
<evidence type="ECO:0000259" key="1">
    <source>
        <dbReference type="Pfam" id="PF04155"/>
    </source>
</evidence>
<dbReference type="PANTHER" id="PTHR31967">
    <property type="entry name" value="GROUNDHOG (HEDGEHOG-LIKE FAMILY)-RELATED"/>
    <property type="match status" value="1"/>
</dbReference>
<evidence type="ECO:0000313" key="2">
    <source>
        <dbReference type="EMBL" id="MFH4977062.1"/>
    </source>
</evidence>
<dbReference type="Proteomes" id="UP001608902">
    <property type="component" value="Unassembled WGS sequence"/>
</dbReference>
<reference evidence="2 3" key="1">
    <citation type="submission" date="2024-08" db="EMBL/GenBank/DDBJ databases">
        <title>Gnathostoma spinigerum genome.</title>
        <authorList>
            <person name="Gonzalez-Bertolin B."/>
            <person name="Monzon S."/>
            <person name="Zaballos A."/>
            <person name="Jimenez P."/>
            <person name="Dekumyoy P."/>
            <person name="Varona S."/>
            <person name="Cuesta I."/>
            <person name="Sumanam S."/>
            <person name="Adisakwattana P."/>
            <person name="Gasser R.B."/>
            <person name="Hernandez-Gonzalez A."/>
            <person name="Young N.D."/>
            <person name="Perteguer M.J."/>
        </authorList>
    </citation>
    <scope>NUCLEOTIDE SEQUENCE [LARGE SCALE GENOMIC DNA]</scope>
    <source>
        <strain evidence="2">AL3</strain>
        <tissue evidence="2">Liver</tissue>
    </source>
</reference>
<name>A0ABD6EKG1_9BILA</name>
<sequence>MCCNPVLERLMRKVLEEVRDGPIGIINIAHAARVAGRLQELVEALFGVKFEVLLALSNFASKSHFLDEHFCKITQGSKFLLAYATPTLDKS</sequence>
<comment type="caution">
    <text evidence="2">The sequence shown here is derived from an EMBL/GenBank/DDBJ whole genome shotgun (WGS) entry which is preliminary data.</text>
</comment>
<dbReference type="AlphaFoldDB" id="A0ABD6EKG1"/>
<evidence type="ECO:0000313" key="3">
    <source>
        <dbReference type="Proteomes" id="UP001608902"/>
    </source>
</evidence>
<dbReference type="Pfam" id="PF04155">
    <property type="entry name" value="Ground-like"/>
    <property type="match status" value="1"/>
</dbReference>
<protein>
    <recommendedName>
        <fullName evidence="1">Ground-like domain-containing protein</fullName>
    </recommendedName>
</protein>